<dbReference type="PATRIC" id="fig|1280946.3.peg.3564"/>
<name>A0A062U1N7_9PROT</name>
<dbReference type="AlphaFoldDB" id="A0A062U1N7"/>
<dbReference type="GO" id="GO:0006744">
    <property type="term" value="P:ubiquinone biosynthetic process"/>
    <property type="evidence" value="ECO:0007669"/>
    <property type="project" value="InterPro"/>
</dbReference>
<comment type="caution">
    <text evidence="2">The sequence shown here is derived from an EMBL/GenBank/DDBJ whole genome shotgun (WGS) entry which is preliminary data.</text>
</comment>
<organism evidence="2 3">
    <name type="scientific">Hyphomonas beringensis</name>
    <dbReference type="NCBI Taxonomy" id="1280946"/>
    <lineage>
        <taxon>Bacteria</taxon>
        <taxon>Pseudomonadati</taxon>
        <taxon>Pseudomonadota</taxon>
        <taxon>Alphaproteobacteria</taxon>
        <taxon>Hyphomonadales</taxon>
        <taxon>Hyphomonadaceae</taxon>
        <taxon>Hyphomonas</taxon>
    </lineage>
</organism>
<dbReference type="Pfam" id="PF08511">
    <property type="entry name" value="COQ9"/>
    <property type="match status" value="1"/>
</dbReference>
<dbReference type="InterPro" id="IPR013718">
    <property type="entry name" value="COQ9_C"/>
</dbReference>
<dbReference type="RefSeq" id="WP_051601790.1">
    <property type="nucleotide sequence ID" value="NZ_AWFF01000109.1"/>
</dbReference>
<protein>
    <recommendedName>
        <fullName evidence="1">COQ9 C-terminal domain-containing protein</fullName>
    </recommendedName>
</protein>
<dbReference type="eggNOG" id="COG5590">
    <property type="taxonomic scope" value="Bacteria"/>
</dbReference>
<accession>A0A062U1N7</accession>
<gene>
    <name evidence="2" type="ORF">HY29_07310</name>
</gene>
<dbReference type="InterPro" id="IPR012762">
    <property type="entry name" value="Ubiq_biosynth_COQ9"/>
</dbReference>
<keyword evidence="3" id="KW-1185">Reference proteome</keyword>
<evidence type="ECO:0000259" key="1">
    <source>
        <dbReference type="Pfam" id="PF08511"/>
    </source>
</evidence>
<dbReference type="Gene3D" id="1.10.357.10">
    <property type="entry name" value="Tetracycline Repressor, domain 2"/>
    <property type="match status" value="1"/>
</dbReference>
<dbReference type="STRING" id="1280946.HY29_07310"/>
<proteinExistence type="predicted"/>
<dbReference type="EMBL" id="AWFF01000109">
    <property type="protein sequence ID" value="KCZ50564.1"/>
    <property type="molecule type" value="Genomic_DNA"/>
</dbReference>
<evidence type="ECO:0000313" key="2">
    <source>
        <dbReference type="EMBL" id="KCZ50564.1"/>
    </source>
</evidence>
<dbReference type="Proteomes" id="UP000027037">
    <property type="component" value="Unassembled WGS sequence"/>
</dbReference>
<sequence length="211" mass="22801">MSTTPSQTLRFRWLDSLLPEVPFDGWTEAAATKAADSAGLSPGQQALAAPNGVTDLIDAFFDQAADTARETLAAQDISQLNVPGKVRAGILAWLQALEPHREAVRRAAIKGMLPWSSAPALQRTWKVADMVWEAAGDTATDYNRYSKRGLLAAALPSIVMKWLDHPSDEELGTFIDRRLAQASGIGRNLGRVAKPLLDALSVSRPNRSGNK</sequence>
<feature type="domain" description="COQ9 C-terminal" evidence="1">
    <location>
        <begin position="119"/>
        <end position="184"/>
    </location>
</feature>
<dbReference type="OrthoDB" id="7201143at2"/>
<dbReference type="GO" id="GO:0008289">
    <property type="term" value="F:lipid binding"/>
    <property type="evidence" value="ECO:0007669"/>
    <property type="project" value="InterPro"/>
</dbReference>
<reference evidence="2 3" key="1">
    <citation type="journal article" date="2014" name="Antonie Van Leeuwenhoek">
        <title>Hyphomonas beringensis sp. nov. and Hyphomonas chukchiensis sp. nov., isolated from surface seawater of the Bering Sea and Chukchi Sea.</title>
        <authorList>
            <person name="Li C."/>
            <person name="Lai Q."/>
            <person name="Li G."/>
            <person name="Dong C."/>
            <person name="Wang J."/>
            <person name="Liao Y."/>
            <person name="Shao Z."/>
        </authorList>
    </citation>
    <scope>NUCLEOTIDE SEQUENCE [LARGE SCALE GENOMIC DNA]</scope>
    <source>
        <strain evidence="2 3">25B14_1</strain>
    </source>
</reference>
<dbReference type="NCBIfam" id="TIGR02396">
    <property type="entry name" value="diverge_rpsU"/>
    <property type="match status" value="1"/>
</dbReference>
<evidence type="ECO:0000313" key="3">
    <source>
        <dbReference type="Proteomes" id="UP000027037"/>
    </source>
</evidence>